<dbReference type="Gene3D" id="1.10.3470.10">
    <property type="entry name" value="ABC transporter involved in vitamin B12 uptake, BtuC"/>
    <property type="match status" value="1"/>
</dbReference>
<evidence type="ECO:0000256" key="1">
    <source>
        <dbReference type="ARBA" id="ARBA00004651"/>
    </source>
</evidence>
<dbReference type="GO" id="GO:0005886">
    <property type="term" value="C:plasma membrane"/>
    <property type="evidence" value="ECO:0007669"/>
    <property type="project" value="UniProtKB-SubCell"/>
</dbReference>
<sequence length="99" mass="10096">MLALVALSILAGGAVSTVGTIAFLGLAAPHIARFIYGPAHRFLIIQSALIGATLLVAADTAARTIAAPNELPIGLVTSLIGAPILIALVSMRNTIWKTP</sequence>
<evidence type="ECO:0000256" key="6">
    <source>
        <dbReference type="ARBA" id="ARBA00022989"/>
    </source>
</evidence>
<dbReference type="AlphaFoldDB" id="A0A6J6R3Q6"/>
<evidence type="ECO:0000313" key="9">
    <source>
        <dbReference type="EMBL" id="CAB4717606.1"/>
    </source>
</evidence>
<name>A0A6J6R3Q6_9ZZZZ</name>
<comment type="subcellular location">
    <subcellularLocation>
        <location evidence="1">Cell membrane</location>
        <topology evidence="1">Multi-pass membrane protein</topology>
    </subcellularLocation>
</comment>
<feature type="transmembrane region" description="Helical" evidence="8">
    <location>
        <begin position="43"/>
        <end position="61"/>
    </location>
</feature>
<reference evidence="9" key="1">
    <citation type="submission" date="2020-05" db="EMBL/GenBank/DDBJ databases">
        <authorList>
            <person name="Chiriac C."/>
            <person name="Salcher M."/>
            <person name="Ghai R."/>
            <person name="Kavagutti S V."/>
        </authorList>
    </citation>
    <scope>NUCLEOTIDE SEQUENCE</scope>
</reference>
<evidence type="ECO:0000256" key="8">
    <source>
        <dbReference type="SAM" id="Phobius"/>
    </source>
</evidence>
<dbReference type="PANTHER" id="PTHR30472">
    <property type="entry name" value="FERRIC ENTEROBACTIN TRANSPORT SYSTEM PERMEASE PROTEIN"/>
    <property type="match status" value="1"/>
</dbReference>
<gene>
    <name evidence="9" type="ORF">UFOPK2662_00478</name>
</gene>
<dbReference type="EMBL" id="CAEZYI010000018">
    <property type="protein sequence ID" value="CAB4717606.1"/>
    <property type="molecule type" value="Genomic_DNA"/>
</dbReference>
<keyword evidence="5 8" id="KW-0812">Transmembrane</keyword>
<dbReference type="PANTHER" id="PTHR30472:SF25">
    <property type="entry name" value="ABC TRANSPORTER PERMEASE PROTEIN MJ0876-RELATED"/>
    <property type="match status" value="1"/>
</dbReference>
<feature type="transmembrane region" description="Helical" evidence="8">
    <location>
        <begin position="73"/>
        <end position="91"/>
    </location>
</feature>
<evidence type="ECO:0000256" key="7">
    <source>
        <dbReference type="ARBA" id="ARBA00023136"/>
    </source>
</evidence>
<evidence type="ECO:0000256" key="4">
    <source>
        <dbReference type="ARBA" id="ARBA00022475"/>
    </source>
</evidence>
<comment type="similarity">
    <text evidence="2">Belongs to the binding-protein-dependent transport system permease family. FecCD subfamily.</text>
</comment>
<keyword evidence="7 8" id="KW-0472">Membrane</keyword>
<keyword evidence="3" id="KW-0813">Transport</keyword>
<dbReference type="SUPFAM" id="SSF81345">
    <property type="entry name" value="ABC transporter involved in vitamin B12 uptake, BtuC"/>
    <property type="match status" value="1"/>
</dbReference>
<dbReference type="GO" id="GO:0022857">
    <property type="term" value="F:transmembrane transporter activity"/>
    <property type="evidence" value="ECO:0007669"/>
    <property type="project" value="InterPro"/>
</dbReference>
<dbReference type="Pfam" id="PF01032">
    <property type="entry name" value="FecCD"/>
    <property type="match status" value="1"/>
</dbReference>
<protein>
    <submittedName>
        <fullName evidence="9">Unannotated protein</fullName>
    </submittedName>
</protein>
<evidence type="ECO:0000256" key="5">
    <source>
        <dbReference type="ARBA" id="ARBA00022692"/>
    </source>
</evidence>
<evidence type="ECO:0000256" key="2">
    <source>
        <dbReference type="ARBA" id="ARBA00007935"/>
    </source>
</evidence>
<proteinExistence type="inferred from homology"/>
<organism evidence="9">
    <name type="scientific">freshwater metagenome</name>
    <dbReference type="NCBI Taxonomy" id="449393"/>
    <lineage>
        <taxon>unclassified sequences</taxon>
        <taxon>metagenomes</taxon>
        <taxon>ecological metagenomes</taxon>
    </lineage>
</organism>
<dbReference type="InterPro" id="IPR037294">
    <property type="entry name" value="ABC_BtuC-like"/>
</dbReference>
<dbReference type="InterPro" id="IPR000522">
    <property type="entry name" value="ABC_transptr_permease_BtuC"/>
</dbReference>
<evidence type="ECO:0000256" key="3">
    <source>
        <dbReference type="ARBA" id="ARBA00022448"/>
    </source>
</evidence>
<keyword evidence="4" id="KW-1003">Cell membrane</keyword>
<keyword evidence="6 8" id="KW-1133">Transmembrane helix</keyword>
<accession>A0A6J6R3Q6</accession>